<dbReference type="PROSITE" id="PS51294">
    <property type="entry name" value="HTH_MYB"/>
    <property type="match status" value="2"/>
</dbReference>
<dbReference type="InterPro" id="IPR017930">
    <property type="entry name" value="Myb_dom"/>
</dbReference>
<dbReference type="AlphaFoldDB" id="A2DA28"/>
<evidence type="ECO:0000256" key="2">
    <source>
        <dbReference type="ARBA" id="ARBA00023125"/>
    </source>
</evidence>
<accession>A2DA28</accession>
<keyword evidence="1" id="KW-0677">Repeat</keyword>
<keyword evidence="2 6" id="KW-0238">DNA-binding</keyword>
<dbReference type="CDD" id="cd00167">
    <property type="entry name" value="SANT"/>
    <property type="match status" value="3"/>
</dbReference>
<reference evidence="6" key="1">
    <citation type="submission" date="2006-10" db="EMBL/GenBank/DDBJ databases">
        <authorList>
            <person name="Amadeo P."/>
            <person name="Zhao Q."/>
            <person name="Wortman J."/>
            <person name="Fraser-Liggett C."/>
            <person name="Carlton J."/>
        </authorList>
    </citation>
    <scope>NUCLEOTIDE SEQUENCE</scope>
    <source>
        <strain evidence="6">G3</strain>
    </source>
</reference>
<dbReference type="InterPro" id="IPR050560">
    <property type="entry name" value="MYB_TF"/>
</dbReference>
<dbReference type="PROSITE" id="PS50090">
    <property type="entry name" value="MYB_LIKE"/>
    <property type="match status" value="3"/>
</dbReference>
<dbReference type="Pfam" id="PF00249">
    <property type="entry name" value="Myb_DNA-binding"/>
    <property type="match status" value="1"/>
</dbReference>
<name>A2DA28_TRIV3</name>
<dbReference type="SUPFAM" id="SSF46689">
    <property type="entry name" value="Homeodomain-like"/>
    <property type="match status" value="2"/>
</dbReference>
<keyword evidence="7" id="KW-1185">Reference proteome</keyword>
<dbReference type="Proteomes" id="UP000001542">
    <property type="component" value="Unassembled WGS sequence"/>
</dbReference>
<dbReference type="KEGG" id="tva:5468235"/>
<dbReference type="Pfam" id="PF13921">
    <property type="entry name" value="Myb_DNA-bind_6"/>
    <property type="match status" value="1"/>
</dbReference>
<gene>
    <name evidence="6" type="ORF">TVAG_476050</name>
</gene>
<evidence type="ECO:0000313" key="7">
    <source>
        <dbReference type="Proteomes" id="UP000001542"/>
    </source>
</evidence>
<evidence type="ECO:0000259" key="4">
    <source>
        <dbReference type="PROSITE" id="PS50090"/>
    </source>
</evidence>
<feature type="compositionally biased region" description="Basic residues" evidence="3">
    <location>
        <begin position="10"/>
        <end position="20"/>
    </location>
</feature>
<dbReference type="SMART" id="SM00717">
    <property type="entry name" value="SANT"/>
    <property type="match status" value="3"/>
</dbReference>
<evidence type="ECO:0000256" key="3">
    <source>
        <dbReference type="SAM" id="MobiDB-lite"/>
    </source>
</evidence>
<dbReference type="PANTHER" id="PTHR45614">
    <property type="entry name" value="MYB PROTEIN-RELATED"/>
    <property type="match status" value="1"/>
</dbReference>
<feature type="region of interest" description="Disordered" evidence="3">
    <location>
        <begin position="182"/>
        <end position="203"/>
    </location>
</feature>
<dbReference type="InParanoid" id="A2DA28"/>
<evidence type="ECO:0000259" key="5">
    <source>
        <dbReference type="PROSITE" id="PS51294"/>
    </source>
</evidence>
<sequence>METALAPTRQRQKAVSRTHNNKWSAEDDALLQKLMTEEPTDNWPSLLPYFPGKTATQIGERWCKVLDPKLIKGSWTREEDEMIIKFVQENGTKNWKKLAEILPGRLGKQCRERWRNHLDPNVNRSPWTPEEDKLLIQLHEKYGNQWVKISEMFNGRSDNCVKNRWNSTLKKQILYDQLGIQRPKRGRPSLQKMPKSADDIPKPPKLEEIAAEIQNEPKPPATPTLASSLQTPVFSPFLKSPFPQPSPSLDKDVTPMQWSPSLREDQFSLSPNLIFNGLSLFSPKLPSNPNNNISL</sequence>
<dbReference type="GO" id="GO:0000981">
    <property type="term" value="F:DNA-binding transcription factor activity, RNA polymerase II-specific"/>
    <property type="evidence" value="ECO:0000318"/>
    <property type="project" value="GO_Central"/>
</dbReference>
<evidence type="ECO:0000256" key="1">
    <source>
        <dbReference type="ARBA" id="ARBA00022737"/>
    </source>
</evidence>
<evidence type="ECO:0000313" key="6">
    <source>
        <dbReference type="EMBL" id="EAY22676.1"/>
    </source>
</evidence>
<feature type="domain" description="Myb-like" evidence="4">
    <location>
        <begin position="119"/>
        <end position="169"/>
    </location>
</feature>
<feature type="region of interest" description="Disordered" evidence="3">
    <location>
        <begin position="1"/>
        <end position="21"/>
    </location>
</feature>
<dbReference type="InterPro" id="IPR009057">
    <property type="entry name" value="Homeodomain-like_sf"/>
</dbReference>
<dbReference type="GO" id="GO:0000978">
    <property type="term" value="F:RNA polymerase II cis-regulatory region sequence-specific DNA binding"/>
    <property type="evidence" value="ECO:0000318"/>
    <property type="project" value="GO_Central"/>
</dbReference>
<dbReference type="VEuPathDB" id="TrichDB:TVAGG3_0266030"/>
<dbReference type="eggNOG" id="KOG0048">
    <property type="taxonomic scope" value="Eukaryota"/>
</dbReference>
<organism evidence="6 7">
    <name type="scientific">Trichomonas vaginalis (strain ATCC PRA-98 / G3)</name>
    <dbReference type="NCBI Taxonomy" id="412133"/>
    <lineage>
        <taxon>Eukaryota</taxon>
        <taxon>Metamonada</taxon>
        <taxon>Parabasalia</taxon>
        <taxon>Trichomonadida</taxon>
        <taxon>Trichomonadidae</taxon>
        <taxon>Trichomonas</taxon>
    </lineage>
</organism>
<feature type="domain" description="HTH myb-type" evidence="5">
    <location>
        <begin position="123"/>
        <end position="173"/>
    </location>
</feature>
<dbReference type="RefSeq" id="XP_001583662.1">
    <property type="nucleotide sequence ID" value="XM_001583612.1"/>
</dbReference>
<dbReference type="GO" id="GO:0006355">
    <property type="term" value="P:regulation of DNA-templated transcription"/>
    <property type="evidence" value="ECO:0000318"/>
    <property type="project" value="GO_Central"/>
</dbReference>
<reference evidence="6" key="2">
    <citation type="journal article" date="2007" name="Science">
        <title>Draft genome sequence of the sexually transmitted pathogen Trichomonas vaginalis.</title>
        <authorList>
            <person name="Carlton J.M."/>
            <person name="Hirt R.P."/>
            <person name="Silva J.C."/>
            <person name="Delcher A.L."/>
            <person name="Schatz M."/>
            <person name="Zhao Q."/>
            <person name="Wortman J.R."/>
            <person name="Bidwell S.L."/>
            <person name="Alsmark U.C.M."/>
            <person name="Besteiro S."/>
            <person name="Sicheritz-Ponten T."/>
            <person name="Noel C.J."/>
            <person name="Dacks J.B."/>
            <person name="Foster P.G."/>
            <person name="Simillion C."/>
            <person name="Van de Peer Y."/>
            <person name="Miranda-Saavedra D."/>
            <person name="Barton G.J."/>
            <person name="Westrop G.D."/>
            <person name="Mueller S."/>
            <person name="Dessi D."/>
            <person name="Fiori P.L."/>
            <person name="Ren Q."/>
            <person name="Paulsen I."/>
            <person name="Zhang H."/>
            <person name="Bastida-Corcuera F.D."/>
            <person name="Simoes-Barbosa A."/>
            <person name="Brown M.T."/>
            <person name="Hayes R.D."/>
            <person name="Mukherjee M."/>
            <person name="Okumura C.Y."/>
            <person name="Schneider R."/>
            <person name="Smith A.J."/>
            <person name="Vanacova S."/>
            <person name="Villalvazo M."/>
            <person name="Haas B.J."/>
            <person name="Pertea M."/>
            <person name="Feldblyum T.V."/>
            <person name="Utterback T.R."/>
            <person name="Shu C.L."/>
            <person name="Osoegawa K."/>
            <person name="de Jong P.J."/>
            <person name="Hrdy I."/>
            <person name="Horvathova L."/>
            <person name="Zubacova Z."/>
            <person name="Dolezal P."/>
            <person name="Malik S.B."/>
            <person name="Logsdon J.M. Jr."/>
            <person name="Henze K."/>
            <person name="Gupta A."/>
            <person name="Wang C.C."/>
            <person name="Dunne R.L."/>
            <person name="Upcroft J.A."/>
            <person name="Upcroft P."/>
            <person name="White O."/>
            <person name="Salzberg S.L."/>
            <person name="Tang P."/>
            <person name="Chiu C.-H."/>
            <person name="Lee Y.-S."/>
            <person name="Embley T.M."/>
            <person name="Coombs G.H."/>
            <person name="Mottram J.C."/>
            <person name="Tachezy J."/>
            <person name="Fraser-Liggett C.M."/>
            <person name="Johnson P.J."/>
        </authorList>
    </citation>
    <scope>NUCLEOTIDE SEQUENCE [LARGE SCALE GENOMIC DNA]</scope>
    <source>
        <strain evidence="6">G3</strain>
    </source>
</reference>
<feature type="domain" description="Myb-like" evidence="4">
    <location>
        <begin position="67"/>
        <end position="118"/>
    </location>
</feature>
<feature type="domain" description="Myb-like" evidence="4">
    <location>
        <begin position="15"/>
        <end position="66"/>
    </location>
</feature>
<dbReference type="GO" id="GO:0005634">
    <property type="term" value="C:nucleus"/>
    <property type="evidence" value="ECO:0000318"/>
    <property type="project" value="GO_Central"/>
</dbReference>
<dbReference type="Gene3D" id="1.10.10.60">
    <property type="entry name" value="Homeodomain-like"/>
    <property type="match status" value="3"/>
</dbReference>
<dbReference type="EMBL" id="DS113182">
    <property type="protein sequence ID" value="EAY22676.1"/>
    <property type="molecule type" value="Genomic_DNA"/>
</dbReference>
<dbReference type="FunFam" id="1.10.10.60:FF:000010">
    <property type="entry name" value="Transcriptional activator Myb isoform A"/>
    <property type="match status" value="1"/>
</dbReference>
<dbReference type="SMR" id="A2DA28"/>
<dbReference type="PANTHER" id="PTHR45614:SF25">
    <property type="entry name" value="MYB PROTEIN"/>
    <property type="match status" value="1"/>
</dbReference>
<protein>
    <submittedName>
        <fullName evidence="6">Myb-like DNA-binding domain containing protein</fullName>
    </submittedName>
</protein>
<proteinExistence type="predicted"/>
<dbReference type="InterPro" id="IPR001005">
    <property type="entry name" value="SANT/Myb"/>
</dbReference>
<dbReference type="OrthoDB" id="2143914at2759"/>
<feature type="domain" description="HTH myb-type" evidence="5">
    <location>
        <begin position="67"/>
        <end position="122"/>
    </location>
</feature>
<dbReference type="OMA" id="SEMFNGR"/>
<dbReference type="STRING" id="5722.A2DA28"/>
<dbReference type="VEuPathDB" id="TrichDB:TVAG_476050"/>